<keyword evidence="2" id="KW-1185">Reference proteome</keyword>
<reference evidence="2" key="1">
    <citation type="journal article" date="2019" name="Int. J. Syst. Evol. Microbiol.">
        <title>The Global Catalogue of Microorganisms (GCM) 10K type strain sequencing project: providing services to taxonomists for standard genome sequencing and annotation.</title>
        <authorList>
            <consortium name="The Broad Institute Genomics Platform"/>
            <consortium name="The Broad Institute Genome Sequencing Center for Infectious Disease"/>
            <person name="Wu L."/>
            <person name="Ma J."/>
        </authorList>
    </citation>
    <scope>NUCLEOTIDE SEQUENCE [LARGE SCALE GENOMIC DNA]</scope>
    <source>
        <strain evidence="2">JCM 17250</strain>
    </source>
</reference>
<name>A0ABP7VT90_9BACI</name>
<accession>A0ABP7VT90</accession>
<evidence type="ECO:0000313" key="2">
    <source>
        <dbReference type="Proteomes" id="UP001501734"/>
    </source>
</evidence>
<proteinExistence type="predicted"/>
<dbReference type="Proteomes" id="UP001501734">
    <property type="component" value="Unassembled WGS sequence"/>
</dbReference>
<gene>
    <name evidence="1" type="ORF">GCM10022410_18880</name>
</gene>
<dbReference type="EMBL" id="BAABDL010000104">
    <property type="protein sequence ID" value="GAA4073891.1"/>
    <property type="molecule type" value="Genomic_DNA"/>
</dbReference>
<sequence>MIKFVGKLIVIILCFVFVVTLLNQQESTGTVESEISDPQIVMSSRDYYNDLIEVEEQLPLINNRTNQKSITYSAAQWIEKSGLMIYEGLLTIINDLAEVF</sequence>
<comment type="caution">
    <text evidence="1">The sequence shown here is derived from an EMBL/GenBank/DDBJ whole genome shotgun (WGS) entry which is preliminary data.</text>
</comment>
<evidence type="ECO:0000313" key="1">
    <source>
        <dbReference type="EMBL" id="GAA4073891.1"/>
    </source>
</evidence>
<protein>
    <submittedName>
        <fullName evidence="1">Uncharacterized protein</fullName>
    </submittedName>
</protein>
<organism evidence="1 2">
    <name type="scientific">Amphibacillus indicireducens</name>
    <dbReference type="NCBI Taxonomy" id="1076330"/>
    <lineage>
        <taxon>Bacteria</taxon>
        <taxon>Bacillati</taxon>
        <taxon>Bacillota</taxon>
        <taxon>Bacilli</taxon>
        <taxon>Bacillales</taxon>
        <taxon>Bacillaceae</taxon>
        <taxon>Amphibacillus</taxon>
    </lineage>
</organism>
<dbReference type="RefSeq" id="WP_344912553.1">
    <property type="nucleotide sequence ID" value="NZ_BAABDL010000104.1"/>
</dbReference>